<feature type="region of interest" description="Disordered" evidence="1">
    <location>
        <begin position="1"/>
        <end position="99"/>
    </location>
</feature>
<gene>
    <name evidence="2" type="ORF">H4R20_006759</name>
</gene>
<dbReference type="AlphaFoldDB" id="A0A9W8HT41"/>
<feature type="compositionally biased region" description="Gly residues" evidence="1">
    <location>
        <begin position="1"/>
        <end position="11"/>
    </location>
</feature>
<proteinExistence type="predicted"/>
<keyword evidence="3" id="KW-1185">Reference proteome</keyword>
<protein>
    <submittedName>
        <fullName evidence="2">Uncharacterized protein</fullName>
    </submittedName>
</protein>
<organism evidence="2 3">
    <name type="scientific">Coemansia guatemalensis</name>
    <dbReference type="NCBI Taxonomy" id="2761395"/>
    <lineage>
        <taxon>Eukaryota</taxon>
        <taxon>Fungi</taxon>
        <taxon>Fungi incertae sedis</taxon>
        <taxon>Zoopagomycota</taxon>
        <taxon>Kickxellomycotina</taxon>
        <taxon>Kickxellomycetes</taxon>
        <taxon>Kickxellales</taxon>
        <taxon>Kickxellaceae</taxon>
        <taxon>Coemansia</taxon>
    </lineage>
</organism>
<feature type="compositionally biased region" description="Low complexity" evidence="1">
    <location>
        <begin position="12"/>
        <end position="26"/>
    </location>
</feature>
<name>A0A9W8HT41_9FUNG</name>
<reference evidence="2" key="1">
    <citation type="submission" date="2022-07" db="EMBL/GenBank/DDBJ databases">
        <title>Phylogenomic reconstructions and comparative analyses of Kickxellomycotina fungi.</title>
        <authorList>
            <person name="Reynolds N.K."/>
            <person name="Stajich J.E."/>
            <person name="Barry K."/>
            <person name="Grigoriev I.V."/>
            <person name="Crous P."/>
            <person name="Smith M.E."/>
        </authorList>
    </citation>
    <scope>NUCLEOTIDE SEQUENCE</scope>
    <source>
        <strain evidence="2">NRRL 1565</strain>
    </source>
</reference>
<sequence length="109" mass="11282">MGIFGNRGGGDSTRTAAATADAARAANGISSRSRTVRGANGQTTALRRRRRSVDNFKDAQYALESSDDEPADDGRTRRNSNAGMANGADADGSGFPAIDGYTVVGRIGE</sequence>
<dbReference type="EMBL" id="JANBUO010003172">
    <property type="protein sequence ID" value="KAJ2792328.1"/>
    <property type="molecule type" value="Genomic_DNA"/>
</dbReference>
<feature type="compositionally biased region" description="Low complexity" evidence="1">
    <location>
        <begin position="79"/>
        <end position="94"/>
    </location>
</feature>
<accession>A0A9W8HT41</accession>
<comment type="caution">
    <text evidence="2">The sequence shown here is derived from an EMBL/GenBank/DDBJ whole genome shotgun (WGS) entry which is preliminary data.</text>
</comment>
<dbReference type="Proteomes" id="UP001140094">
    <property type="component" value="Unassembled WGS sequence"/>
</dbReference>
<evidence type="ECO:0000256" key="1">
    <source>
        <dbReference type="SAM" id="MobiDB-lite"/>
    </source>
</evidence>
<evidence type="ECO:0000313" key="2">
    <source>
        <dbReference type="EMBL" id="KAJ2792328.1"/>
    </source>
</evidence>
<evidence type="ECO:0000313" key="3">
    <source>
        <dbReference type="Proteomes" id="UP001140094"/>
    </source>
</evidence>
<dbReference type="OrthoDB" id="1738954at2759"/>